<dbReference type="Proteomes" id="UP000718564">
    <property type="component" value="Unassembled WGS sequence"/>
</dbReference>
<name>A0ABX1P789_9CYAN</name>
<feature type="domain" description="CHAT" evidence="2">
    <location>
        <begin position="130"/>
        <end position="340"/>
    </location>
</feature>
<protein>
    <recommendedName>
        <fullName evidence="2">CHAT domain-containing protein</fullName>
    </recommendedName>
</protein>
<dbReference type="PANTHER" id="PTHR30483">
    <property type="entry name" value="LEUCINE-SPECIFIC-BINDING PROTEIN"/>
    <property type="match status" value="1"/>
</dbReference>
<keyword evidence="1" id="KW-1133">Transmembrane helix</keyword>
<keyword evidence="1" id="KW-0472">Membrane</keyword>
<accession>A0ABX1P789</accession>
<evidence type="ECO:0000256" key="1">
    <source>
        <dbReference type="SAM" id="Phobius"/>
    </source>
</evidence>
<reference evidence="3 4" key="1">
    <citation type="submission" date="2018-06" db="EMBL/GenBank/DDBJ databases">
        <title>Comparative genomics of Brasilonema spp. strains.</title>
        <authorList>
            <person name="Alvarenga D.O."/>
            <person name="Fiore M.F."/>
            <person name="Varani A.M."/>
        </authorList>
    </citation>
    <scope>NUCLEOTIDE SEQUENCE [LARGE SCALE GENOMIC DNA]</scope>
    <source>
        <strain evidence="3 4">SPC951</strain>
    </source>
</reference>
<gene>
    <name evidence="3" type="ORF">DP116_10470</name>
</gene>
<comment type="caution">
    <text evidence="3">The sequence shown here is derived from an EMBL/GenBank/DDBJ whole genome shotgun (WGS) entry which is preliminary data.</text>
</comment>
<dbReference type="Pfam" id="PF12770">
    <property type="entry name" value="CHAT"/>
    <property type="match status" value="1"/>
</dbReference>
<dbReference type="InterPro" id="IPR024983">
    <property type="entry name" value="CHAT_dom"/>
</dbReference>
<sequence>MGRVVVLRIESVTPERVSVSLQIWRDHGPPIVHRIDATLPALLDLIGIYQSWYQEYRNLIINPLNPEIIIDETIPTQTSTSGVDACRIFSRLLRDGIRDRLGNSENPGWARIRERVLEQLFNVSDEIRIVIQADDSQLWKLPWHEWDLLQRDSVRTNGVEVAFSNLHDSASPSNPVTPQGWVKILALVENIPGLQQTVQTTIRSLPEVIPEYPSNLDALQSQLRQGCEILVFAGHGYTGGDGIGRIIYGNSQITVDCFAEALKEAVSKGLKLLFLCCCDNLGLVKDLKDAGVNIPVIIAMREEISVEAAQEFFANFFQEYAQQKQPLYKSFRRARVALENWEERLPGTKRIPIIYQTLSVTPPTWEELIASGPEPQLPEPVVSPPIELPEPVINPLLRFIRSFRRFVQRRFVRKFLLLMLVGLGIAFIIWRIPILSPPPEVALCPTGLPDNISYGDKILNENDRNLDPAQSGTKKLQEACTKFGNGQDKNAVAAAIPLFEQAVKDLTTAHKQNTKNAEILTYKNNAEVYLKYAEDISQSTPKLDRPKILAVAIPVNPRNSPLPGEIKQSANVINLGVAIAQKEFNQTQKNNQKFLVLIADDNSEMSTAKPIIESFKKVQHEIVGVVGHASSGLTLNASRFYNQKKIVLISPTSTAEDIRPKDVKPIDNYIFRVCPTNK</sequence>
<evidence type="ECO:0000313" key="3">
    <source>
        <dbReference type="EMBL" id="NMG19863.1"/>
    </source>
</evidence>
<dbReference type="InterPro" id="IPR051010">
    <property type="entry name" value="BCAA_transport"/>
</dbReference>
<proteinExistence type="predicted"/>
<organism evidence="3 4">
    <name type="scientific">Brasilonema bromeliae SPC951</name>
    <dbReference type="NCBI Taxonomy" id="385972"/>
    <lineage>
        <taxon>Bacteria</taxon>
        <taxon>Bacillati</taxon>
        <taxon>Cyanobacteriota</taxon>
        <taxon>Cyanophyceae</taxon>
        <taxon>Nostocales</taxon>
        <taxon>Scytonemataceae</taxon>
        <taxon>Brasilonema</taxon>
        <taxon>Bromeliae group (in: Brasilonema)</taxon>
    </lineage>
</organism>
<evidence type="ECO:0000259" key="2">
    <source>
        <dbReference type="Pfam" id="PF12770"/>
    </source>
</evidence>
<evidence type="ECO:0000313" key="4">
    <source>
        <dbReference type="Proteomes" id="UP000718564"/>
    </source>
</evidence>
<dbReference type="InterPro" id="IPR028082">
    <property type="entry name" value="Peripla_BP_I"/>
</dbReference>
<keyword evidence="4" id="KW-1185">Reference proteome</keyword>
<dbReference type="Gene3D" id="3.40.50.2300">
    <property type="match status" value="1"/>
</dbReference>
<dbReference type="CDD" id="cd06268">
    <property type="entry name" value="PBP1_ABC_transporter_LIVBP-like"/>
    <property type="match status" value="1"/>
</dbReference>
<feature type="transmembrane region" description="Helical" evidence="1">
    <location>
        <begin position="411"/>
        <end position="430"/>
    </location>
</feature>
<keyword evidence="1" id="KW-0812">Transmembrane</keyword>
<dbReference type="EMBL" id="QMEB01000063">
    <property type="protein sequence ID" value="NMG19863.1"/>
    <property type="molecule type" value="Genomic_DNA"/>
</dbReference>
<dbReference type="SUPFAM" id="SSF53822">
    <property type="entry name" value="Periplasmic binding protein-like I"/>
    <property type="match status" value="1"/>
</dbReference>
<dbReference type="PANTHER" id="PTHR30483:SF6">
    <property type="entry name" value="PERIPLASMIC BINDING PROTEIN OF ABC TRANSPORTER FOR NATURAL AMINO ACIDS"/>
    <property type="match status" value="1"/>
</dbReference>